<organism evidence="2 3">
    <name type="scientific">Saccharothrix saharensis</name>
    <dbReference type="NCBI Taxonomy" id="571190"/>
    <lineage>
        <taxon>Bacteria</taxon>
        <taxon>Bacillati</taxon>
        <taxon>Actinomycetota</taxon>
        <taxon>Actinomycetes</taxon>
        <taxon>Pseudonocardiales</taxon>
        <taxon>Pseudonocardiaceae</taxon>
        <taxon>Saccharothrix</taxon>
    </lineage>
</organism>
<proteinExistence type="predicted"/>
<dbReference type="EMBL" id="VFPP01000001">
    <property type="protein sequence ID" value="TQM79160.1"/>
    <property type="molecule type" value="Genomic_DNA"/>
</dbReference>
<feature type="transmembrane region" description="Helical" evidence="1">
    <location>
        <begin position="48"/>
        <end position="68"/>
    </location>
</feature>
<evidence type="ECO:0000256" key="1">
    <source>
        <dbReference type="SAM" id="Phobius"/>
    </source>
</evidence>
<keyword evidence="1" id="KW-0472">Membrane</keyword>
<feature type="transmembrane region" description="Helical" evidence="1">
    <location>
        <begin position="136"/>
        <end position="161"/>
    </location>
</feature>
<evidence type="ECO:0000313" key="3">
    <source>
        <dbReference type="Proteomes" id="UP000316628"/>
    </source>
</evidence>
<dbReference type="Proteomes" id="UP000316628">
    <property type="component" value="Unassembled WGS sequence"/>
</dbReference>
<feature type="transmembrane region" description="Helical" evidence="1">
    <location>
        <begin position="182"/>
        <end position="202"/>
    </location>
</feature>
<feature type="transmembrane region" description="Helical" evidence="1">
    <location>
        <begin position="107"/>
        <end position="124"/>
    </location>
</feature>
<keyword evidence="3" id="KW-1185">Reference proteome</keyword>
<protein>
    <submittedName>
        <fullName evidence="2">Uncharacterized protein</fullName>
    </submittedName>
</protein>
<gene>
    <name evidence="2" type="ORF">FHX81_1455</name>
</gene>
<dbReference type="AlphaFoldDB" id="A0A543J8K1"/>
<reference evidence="2 3" key="1">
    <citation type="submission" date="2019-06" db="EMBL/GenBank/DDBJ databases">
        <title>Sequencing the genomes of 1000 actinobacteria strains.</title>
        <authorList>
            <person name="Klenk H.-P."/>
        </authorList>
    </citation>
    <scope>NUCLEOTIDE SEQUENCE [LARGE SCALE GENOMIC DNA]</scope>
    <source>
        <strain evidence="2 3">DSM 45456</strain>
    </source>
</reference>
<keyword evidence="1" id="KW-0812">Transmembrane</keyword>
<comment type="caution">
    <text evidence="2">The sequence shown here is derived from an EMBL/GenBank/DDBJ whole genome shotgun (WGS) entry which is preliminary data.</text>
</comment>
<sequence>MAPAFWGMISSMTAARLLARRTERWFVQQGTPTMIEGYGFFTHVLPRMLPALATIAIAGLVWLVPLGAAGYGRWVLLAVILASALTSWVLLSSFVRRLPVITRNRTIAILVGYAAVPVIVPVLQDTIDDTPDSDPVQLVVFFAATFVAAWLAVTYGLVALLKGAVRHTVHDLRNSVHLLGRALPPLLFVTLFLFFTGELWQAMNQLPWQRVSLVVALFAAITVLAAAARLKDEIGRVEQDLRPEVLEEACAGTPLGDEEFDAPLRPRKLTRRQSRNLLVVLATRQLVQAAVVGLALFAFFVALGLIVVTPAVAEQWIGAPPEPAGWVPGVPAAMLRNATLFAAFGSMYFAVVSMSDAEQRRQFFAPVIERIERTLAVRAVYLAVRERS</sequence>
<name>A0A543J8K1_9PSEU</name>
<keyword evidence="1" id="KW-1133">Transmembrane helix</keyword>
<evidence type="ECO:0000313" key="2">
    <source>
        <dbReference type="EMBL" id="TQM79160.1"/>
    </source>
</evidence>
<feature type="transmembrane region" description="Helical" evidence="1">
    <location>
        <begin position="291"/>
        <end position="313"/>
    </location>
</feature>
<feature type="transmembrane region" description="Helical" evidence="1">
    <location>
        <begin position="208"/>
        <end position="228"/>
    </location>
</feature>
<accession>A0A543J8K1</accession>
<feature type="transmembrane region" description="Helical" evidence="1">
    <location>
        <begin position="74"/>
        <end position="95"/>
    </location>
</feature>
<feature type="transmembrane region" description="Helical" evidence="1">
    <location>
        <begin position="333"/>
        <end position="352"/>
    </location>
</feature>